<evidence type="ECO:0000256" key="1">
    <source>
        <dbReference type="SAM" id="MobiDB-lite"/>
    </source>
</evidence>
<dbReference type="PANTHER" id="PTHR31286">
    <property type="entry name" value="GLYCINE-RICH CELL WALL STRUCTURAL PROTEIN 1.8-LIKE"/>
    <property type="match status" value="1"/>
</dbReference>
<dbReference type="Proteomes" id="UP000685013">
    <property type="component" value="Chromosome 4"/>
</dbReference>
<dbReference type="AlphaFoldDB" id="A0AAV6NKM4"/>
<keyword evidence="4" id="KW-1185">Reference proteome</keyword>
<evidence type="ECO:0000313" key="3">
    <source>
        <dbReference type="EMBL" id="KAG6600113.1"/>
    </source>
</evidence>
<organism evidence="3 4">
    <name type="scientific">Cucurbita argyrosperma subsp. sororia</name>
    <dbReference type="NCBI Taxonomy" id="37648"/>
    <lineage>
        <taxon>Eukaryota</taxon>
        <taxon>Viridiplantae</taxon>
        <taxon>Streptophyta</taxon>
        <taxon>Embryophyta</taxon>
        <taxon>Tracheophyta</taxon>
        <taxon>Spermatophyta</taxon>
        <taxon>Magnoliopsida</taxon>
        <taxon>eudicotyledons</taxon>
        <taxon>Gunneridae</taxon>
        <taxon>Pentapetalae</taxon>
        <taxon>rosids</taxon>
        <taxon>fabids</taxon>
        <taxon>Cucurbitales</taxon>
        <taxon>Cucurbitaceae</taxon>
        <taxon>Cucurbiteae</taxon>
        <taxon>Cucurbita</taxon>
    </lineage>
</organism>
<name>A0AAV6NKM4_9ROSI</name>
<evidence type="ECO:0000259" key="2">
    <source>
        <dbReference type="Pfam" id="PF14111"/>
    </source>
</evidence>
<dbReference type="Pfam" id="PF14111">
    <property type="entry name" value="DUF4283"/>
    <property type="match status" value="1"/>
</dbReference>
<evidence type="ECO:0000313" key="4">
    <source>
        <dbReference type="Proteomes" id="UP000685013"/>
    </source>
</evidence>
<feature type="region of interest" description="Disordered" evidence="1">
    <location>
        <begin position="230"/>
        <end position="302"/>
    </location>
</feature>
<dbReference type="PANTHER" id="PTHR31286:SF99">
    <property type="entry name" value="DUF4283 DOMAIN-CONTAINING PROTEIN"/>
    <property type="match status" value="1"/>
</dbReference>
<comment type="caution">
    <text evidence="3">The sequence shown here is derived from an EMBL/GenBank/DDBJ whole genome shotgun (WGS) entry which is preliminary data.</text>
</comment>
<feature type="compositionally biased region" description="Low complexity" evidence="1">
    <location>
        <begin position="250"/>
        <end position="290"/>
    </location>
</feature>
<sequence length="589" mass="64749">MAVQSKHFHFSRHTGAGNDGAAASTIGATVCNLTPSQTARINQQFDQSLIVWVVGKKIHPRQLAARLRRNLHLAGDLDVFELGLGFFVLKFSNALDYYEALEERPWSIPHLCIYVFPWIPNFKPSEASIPFVDVWIRLPELSIEYYDKEVLEKIAETIGGRLVKIDPVTETREKCMYARICIRMNLGYPLNLSFQFGKNPQKIVYEGLDLLCIVCGCVDDLKHDCLSNRSSSSGFDPHHHSARPLQATGSSLSSNANPCSSSNLNQNPSSSLRSNANPNLSSSSNSNSNLKMQLIPSKPAPASARGSRFQVLELNLNEEPSLPVSESDKEVKESPSITMNPLLKQTNLIQSVPLAPCVLEDYQFRTEKTSSPTTLAVQNNEPQPSSLAIKSIAPLQPSSALEAGLKFYSTAIQQSTIQKAINNTPSERISVDSLPTIYTIDPTITNLAIELLELSATTTRSNQNEHAIHIVPTSEAVSMSASCCSKKMLCWNFRATDNAKLMRALKDLIQLHKPSIVLIFGTKISGADADHVGRELAFDGSYCRKPDGYKGGAWLLLSQQDVQIEVSSYSPQQVSASVILHSKPNKAVI</sequence>
<feature type="domain" description="DUF4283" evidence="2">
    <location>
        <begin position="42"/>
        <end position="126"/>
    </location>
</feature>
<proteinExistence type="predicted"/>
<protein>
    <recommendedName>
        <fullName evidence="2">DUF4283 domain-containing protein</fullName>
    </recommendedName>
</protein>
<dbReference type="InterPro" id="IPR025558">
    <property type="entry name" value="DUF4283"/>
</dbReference>
<feature type="non-terminal residue" evidence="3">
    <location>
        <position position="1"/>
    </location>
</feature>
<gene>
    <name evidence="3" type="ORF">SDJN03_05346</name>
</gene>
<dbReference type="EMBL" id="JAGKQH010000004">
    <property type="protein sequence ID" value="KAG6600113.1"/>
    <property type="molecule type" value="Genomic_DNA"/>
</dbReference>
<accession>A0AAV6NKM4</accession>
<dbReference type="InterPro" id="IPR040256">
    <property type="entry name" value="At4g02000-like"/>
</dbReference>
<reference evidence="3 4" key="1">
    <citation type="journal article" date="2021" name="Hortic Res">
        <title>The domestication of Cucurbita argyrosperma as revealed by the genome of its wild relative.</title>
        <authorList>
            <person name="Barrera-Redondo J."/>
            <person name="Sanchez-de la Vega G."/>
            <person name="Aguirre-Liguori J.A."/>
            <person name="Castellanos-Morales G."/>
            <person name="Gutierrez-Guerrero Y.T."/>
            <person name="Aguirre-Dugua X."/>
            <person name="Aguirre-Planter E."/>
            <person name="Tenaillon M.I."/>
            <person name="Lira-Saade R."/>
            <person name="Eguiarte L.E."/>
        </authorList>
    </citation>
    <scope>NUCLEOTIDE SEQUENCE [LARGE SCALE GENOMIC DNA]</scope>
    <source>
        <strain evidence="3">JBR-2021</strain>
    </source>
</reference>